<evidence type="ECO:0000313" key="4">
    <source>
        <dbReference type="Proteomes" id="UP000278746"/>
    </source>
</evidence>
<protein>
    <recommendedName>
        <fullName evidence="2">YtkA-like domain-containing protein</fullName>
    </recommendedName>
</protein>
<dbReference type="PROSITE" id="PS51257">
    <property type="entry name" value="PROKAR_LIPOPROTEIN"/>
    <property type="match status" value="1"/>
</dbReference>
<sequence length="252" mass="28648">MKKFLAFALISVLMIACGQEEEESHGNELENLGPIDVEVTMDSEGDPGEWTLEALVTQGENTVNDADEVTFEVWKQGEKENSEMLDYEDVNDGMYTVSYTFEEDGHYFVIPHVTAHGMHVMPTHELTIGEPESTESEEADDHEHGHDDHDHSDGHSHHSDIVDVESNFESLDRDTPIEVTITEDGETLEDARVRLEIWQHGDEMRTWIDAEDEGEGVYKAAHDFEEAGDYHVVIHIENDEIHEHLDDSFTIE</sequence>
<feature type="domain" description="YtkA-like" evidence="2">
    <location>
        <begin position="175"/>
        <end position="235"/>
    </location>
</feature>
<dbReference type="InterPro" id="IPR013783">
    <property type="entry name" value="Ig-like_fold"/>
</dbReference>
<evidence type="ECO:0000313" key="3">
    <source>
        <dbReference type="EMBL" id="RNA68610.1"/>
    </source>
</evidence>
<organism evidence="3 4">
    <name type="scientific">Alteribacter keqinensis</name>
    <dbReference type="NCBI Taxonomy" id="2483800"/>
    <lineage>
        <taxon>Bacteria</taxon>
        <taxon>Bacillati</taxon>
        <taxon>Bacillota</taxon>
        <taxon>Bacilli</taxon>
        <taxon>Bacillales</taxon>
        <taxon>Bacillaceae</taxon>
        <taxon>Alteribacter</taxon>
    </lineage>
</organism>
<dbReference type="InterPro" id="IPR032693">
    <property type="entry name" value="YtkA-like_dom"/>
</dbReference>
<name>A0A3M7TSK0_9BACI</name>
<dbReference type="OrthoDB" id="2679563at2"/>
<dbReference type="EMBL" id="RHIB01000001">
    <property type="protein sequence ID" value="RNA68610.1"/>
    <property type="molecule type" value="Genomic_DNA"/>
</dbReference>
<proteinExistence type="predicted"/>
<dbReference type="Gene3D" id="2.60.40.10">
    <property type="entry name" value="Immunoglobulins"/>
    <property type="match status" value="1"/>
</dbReference>
<dbReference type="AlphaFoldDB" id="A0A3M7TSK0"/>
<dbReference type="Proteomes" id="UP000278746">
    <property type="component" value="Unassembled WGS sequence"/>
</dbReference>
<dbReference type="Pfam" id="PF13115">
    <property type="entry name" value="YtkA"/>
    <property type="match status" value="2"/>
</dbReference>
<gene>
    <name evidence="3" type="ORF">EBO34_01165</name>
</gene>
<keyword evidence="4" id="KW-1185">Reference proteome</keyword>
<evidence type="ECO:0000256" key="1">
    <source>
        <dbReference type="SAM" id="MobiDB-lite"/>
    </source>
</evidence>
<feature type="domain" description="YtkA-like" evidence="2">
    <location>
        <begin position="34"/>
        <end position="112"/>
    </location>
</feature>
<feature type="compositionally biased region" description="Basic and acidic residues" evidence="1">
    <location>
        <begin position="141"/>
        <end position="159"/>
    </location>
</feature>
<reference evidence="3 4" key="1">
    <citation type="submission" date="2018-10" db="EMBL/GenBank/DDBJ databases">
        <title>Bacillus Keqinensis sp. nov., a moderately halophilic bacterium isolated from a saline-alkaline lake.</title>
        <authorList>
            <person name="Wang H."/>
        </authorList>
    </citation>
    <scope>NUCLEOTIDE SEQUENCE [LARGE SCALE GENOMIC DNA]</scope>
    <source>
        <strain evidence="3 4">KQ-3</strain>
    </source>
</reference>
<evidence type="ECO:0000259" key="2">
    <source>
        <dbReference type="Pfam" id="PF13115"/>
    </source>
</evidence>
<feature type="region of interest" description="Disordered" evidence="1">
    <location>
        <begin position="131"/>
        <end position="159"/>
    </location>
</feature>
<comment type="caution">
    <text evidence="3">The sequence shown here is derived from an EMBL/GenBank/DDBJ whole genome shotgun (WGS) entry which is preliminary data.</text>
</comment>
<dbReference type="RefSeq" id="WP_122896136.1">
    <property type="nucleotide sequence ID" value="NZ_RHIB01000001.1"/>
</dbReference>
<accession>A0A3M7TSK0</accession>